<protein>
    <recommendedName>
        <fullName evidence="4">Transcriptional regulator</fullName>
    </recommendedName>
</protein>
<proteinExistence type="predicted"/>
<feature type="disulfide bond" evidence="1">
    <location>
        <begin position="103"/>
        <end position="107"/>
    </location>
</feature>
<comment type="caution">
    <text evidence="2">The sequence shown here is derived from an EMBL/GenBank/DDBJ whole genome shotgun (WGS) entry which is preliminary data.</text>
</comment>
<reference evidence="2" key="1">
    <citation type="journal article" date="2014" name="Int. J. Syst. Evol. Microbiol.">
        <title>Complete genome sequence of Corynebacterium casei LMG S-19264T (=DSM 44701T), isolated from a smear-ripened cheese.</title>
        <authorList>
            <consortium name="US DOE Joint Genome Institute (JGI-PGF)"/>
            <person name="Walter F."/>
            <person name="Albersmeier A."/>
            <person name="Kalinowski J."/>
            <person name="Ruckert C."/>
        </authorList>
    </citation>
    <scope>NUCLEOTIDE SEQUENCE</scope>
    <source>
        <strain evidence="2">CGMCC 1.12754</strain>
    </source>
</reference>
<sequence length="117" mass="14007">MVYILKFLVVYGFYMINYNQFKRGDDLIEVQGKNYEIIENVKNAFQESVLNDRYSDILSKYDFIVGDWGYEQLRLKGFYDDQNPKAAFDTKISALDDYLYEYCNFGCAYFVLRKIDR</sequence>
<keyword evidence="3" id="KW-1185">Reference proteome</keyword>
<name>A0A917H3J1_9BACI</name>
<dbReference type="PIRSF" id="PIRSF012565">
    <property type="entry name" value="DUF1027"/>
    <property type="match status" value="1"/>
</dbReference>
<dbReference type="AlphaFoldDB" id="A0A917H3J1"/>
<keyword evidence="1" id="KW-1015">Disulfide bond</keyword>
<evidence type="ECO:0000256" key="1">
    <source>
        <dbReference type="PIRSR" id="PIRSR012565-1"/>
    </source>
</evidence>
<dbReference type="InterPro" id="IPR038141">
    <property type="entry name" value="YutD-like_sf"/>
</dbReference>
<dbReference type="InterPro" id="IPR009370">
    <property type="entry name" value="YutD-like"/>
</dbReference>
<evidence type="ECO:0000313" key="3">
    <source>
        <dbReference type="Proteomes" id="UP000622860"/>
    </source>
</evidence>
<dbReference type="Proteomes" id="UP000622860">
    <property type="component" value="Unassembled WGS sequence"/>
</dbReference>
<gene>
    <name evidence="2" type="ORF">GCM10011398_07570</name>
</gene>
<organism evidence="2 3">
    <name type="scientific">Virgibacillus oceani</name>
    <dbReference type="NCBI Taxonomy" id="1479511"/>
    <lineage>
        <taxon>Bacteria</taxon>
        <taxon>Bacillati</taxon>
        <taxon>Bacillota</taxon>
        <taxon>Bacilli</taxon>
        <taxon>Bacillales</taxon>
        <taxon>Bacillaceae</taxon>
        <taxon>Virgibacillus</taxon>
    </lineage>
</organism>
<evidence type="ECO:0000313" key="2">
    <source>
        <dbReference type="EMBL" id="GGG66431.1"/>
    </source>
</evidence>
<dbReference type="Pfam" id="PF06265">
    <property type="entry name" value="YutD-like"/>
    <property type="match status" value="1"/>
</dbReference>
<evidence type="ECO:0008006" key="4">
    <source>
        <dbReference type="Google" id="ProtNLM"/>
    </source>
</evidence>
<accession>A0A917H3J1</accession>
<dbReference type="Gene3D" id="3.50.4.20">
    <property type="match status" value="1"/>
</dbReference>
<reference evidence="2" key="2">
    <citation type="submission" date="2020-09" db="EMBL/GenBank/DDBJ databases">
        <authorList>
            <person name="Sun Q."/>
            <person name="Zhou Y."/>
        </authorList>
    </citation>
    <scope>NUCLEOTIDE SEQUENCE</scope>
    <source>
        <strain evidence="2">CGMCC 1.12754</strain>
    </source>
</reference>
<dbReference type="EMBL" id="BMFR01000002">
    <property type="protein sequence ID" value="GGG66431.1"/>
    <property type="molecule type" value="Genomic_DNA"/>
</dbReference>